<dbReference type="EMBL" id="LUGH01000286">
    <property type="protein sequence ID" value="OBZ86604.1"/>
    <property type="molecule type" value="Genomic_DNA"/>
</dbReference>
<organism evidence="1 2">
    <name type="scientific">Choanephora cucurbitarum</name>
    <dbReference type="NCBI Taxonomy" id="101091"/>
    <lineage>
        <taxon>Eukaryota</taxon>
        <taxon>Fungi</taxon>
        <taxon>Fungi incertae sedis</taxon>
        <taxon>Mucoromycota</taxon>
        <taxon>Mucoromycotina</taxon>
        <taxon>Mucoromycetes</taxon>
        <taxon>Mucorales</taxon>
        <taxon>Mucorineae</taxon>
        <taxon>Choanephoraceae</taxon>
        <taxon>Choanephoroideae</taxon>
        <taxon>Choanephora</taxon>
    </lineage>
</organism>
<dbReference type="InParanoid" id="A0A1C7NGU9"/>
<dbReference type="Proteomes" id="UP000093000">
    <property type="component" value="Unassembled WGS sequence"/>
</dbReference>
<sequence length="209" mass="22906">SEEKDDDYVIKLKSEKVNINHACARLDLTIRTPTKEALKGLTLKLGNTDVTLDKDLVFETKLDIYVANGHIDFKKGITSGKTAFGIANGEIVGQVHTLLSNELHTSIANGHTDIVVGEIKQDLKSVNIKSSMSNGHIRLQLPVSFESRFSIKGFSGKKQVQSPEANKIHYLGRRWGLVSGYFGDRSDIDHTVDLSGANGAITLLYQNVA</sequence>
<reference evidence="1 2" key="1">
    <citation type="submission" date="2016-03" db="EMBL/GenBank/DDBJ databases">
        <title>Choanephora cucurbitarum.</title>
        <authorList>
            <person name="Min B."/>
            <person name="Park H."/>
            <person name="Park J.-H."/>
            <person name="Shin H.-D."/>
            <person name="Choi I.-G."/>
        </authorList>
    </citation>
    <scope>NUCLEOTIDE SEQUENCE [LARGE SCALE GENOMIC DNA]</scope>
    <source>
        <strain evidence="1 2">KUS-F28377</strain>
    </source>
</reference>
<dbReference type="OrthoDB" id="2287180at2759"/>
<feature type="non-terminal residue" evidence="1">
    <location>
        <position position="1"/>
    </location>
</feature>
<proteinExistence type="predicted"/>
<gene>
    <name evidence="1" type="ORF">A0J61_05354</name>
</gene>
<dbReference type="AlphaFoldDB" id="A0A1C7NGU9"/>
<evidence type="ECO:0000313" key="1">
    <source>
        <dbReference type="EMBL" id="OBZ86604.1"/>
    </source>
</evidence>
<accession>A0A1C7NGU9</accession>
<evidence type="ECO:0008006" key="3">
    <source>
        <dbReference type="Google" id="ProtNLM"/>
    </source>
</evidence>
<dbReference type="STRING" id="101091.A0A1C7NGU9"/>
<evidence type="ECO:0000313" key="2">
    <source>
        <dbReference type="Proteomes" id="UP000093000"/>
    </source>
</evidence>
<keyword evidence="2" id="KW-1185">Reference proteome</keyword>
<comment type="caution">
    <text evidence="1">The sequence shown here is derived from an EMBL/GenBank/DDBJ whole genome shotgun (WGS) entry which is preliminary data.</text>
</comment>
<name>A0A1C7NGU9_9FUNG</name>
<protein>
    <recommendedName>
        <fullName evidence="3">Adhesin domain-containing protein</fullName>
    </recommendedName>
</protein>